<evidence type="ECO:0000259" key="3">
    <source>
        <dbReference type="Pfam" id="PF03428"/>
    </source>
</evidence>
<feature type="region of interest" description="Disordered" evidence="2">
    <location>
        <begin position="244"/>
        <end position="288"/>
    </location>
</feature>
<dbReference type="Pfam" id="PF11800">
    <property type="entry name" value="RP-C_C"/>
    <property type="match status" value="1"/>
</dbReference>
<feature type="compositionally biased region" description="Basic and acidic residues" evidence="2">
    <location>
        <begin position="404"/>
        <end position="422"/>
    </location>
</feature>
<evidence type="ECO:0000313" key="5">
    <source>
        <dbReference type="EMBL" id="KWV42295.1"/>
    </source>
</evidence>
<dbReference type="InterPro" id="IPR021760">
    <property type="entry name" value="RepC_C"/>
</dbReference>
<sequence length="439" mass="48205">MTAVNATTPFGRRPMTLGQISRQMAVRAAKPESSVHKWHVFQDVREARELLGATDRSLAILNALLSFHPETTLGGEAELIVWPSNEQLAARANGMPATTLRRHIAVLVDSGLVIRRDSPNGKRFARKGRGGEVEQAYGFDLSPIVARAEEFKELAEAIRNEKKAYRVAKEQLTLLRRDIVKLIEVGIEERVPGNWGRVQQSYQAIVGRLPRSAPRQSVEDVCADLHALCSEIREVLETFAKTQNPVANESHSGRHIQNSNPDSNYESKNGLGQNKEAGSDAAETDNVRSLPKRELPLGIVLEACAEIRELAQGGAIRHWRDLLATAEVARPMLGISPSAWRDACGAMGEQHAAITLAAIYQRAGQINNAGGYLRSLSDRAKEGKFSTWPMIMALLRAKLDAQKSAESAGEREARGGTEDGERLQVSSKLLATLQRPQPR</sequence>
<comment type="caution">
    <text evidence="5">The sequence shown here is derived from an EMBL/GenBank/DDBJ whole genome shotgun (WGS) entry which is preliminary data.</text>
</comment>
<feature type="coiled-coil region" evidence="1">
    <location>
        <begin position="148"/>
        <end position="178"/>
    </location>
</feature>
<reference evidence="5 6" key="1">
    <citation type="submission" date="2015-11" db="EMBL/GenBank/DDBJ databases">
        <title>Draft Genome Sequence of the Strain BR 10423 (Rhizobium sp.) isolated from nodules of Mimosa pudica.</title>
        <authorList>
            <person name="Barauna A.C."/>
            <person name="Zilli J.E."/>
            <person name="Simoes-Araujo J.L."/>
            <person name="Reis V.M."/>
            <person name="James E.K."/>
            <person name="Reis F.B.Jr."/>
            <person name="Rouws L.F."/>
            <person name="Passos S.R."/>
            <person name="Gois S.R."/>
        </authorList>
    </citation>
    <scope>NUCLEOTIDE SEQUENCE [LARGE SCALE GENOMIC DNA]</scope>
    <source>
        <strain evidence="5 6">BR10423</strain>
    </source>
</reference>
<dbReference type="NCBIfam" id="NF040974">
    <property type="entry name" value="RepABC_RepC"/>
    <property type="match status" value="1"/>
</dbReference>
<organism evidence="5 6">
    <name type="scientific">Rhizobium altiplani</name>
    <dbReference type="NCBI Taxonomy" id="1864509"/>
    <lineage>
        <taxon>Bacteria</taxon>
        <taxon>Pseudomonadati</taxon>
        <taxon>Pseudomonadota</taxon>
        <taxon>Alphaproteobacteria</taxon>
        <taxon>Hyphomicrobiales</taxon>
        <taxon>Rhizobiaceae</taxon>
        <taxon>Rhizobium/Agrobacterium group</taxon>
        <taxon>Rhizobium</taxon>
    </lineage>
</organism>
<keyword evidence="6" id="KW-1185">Reference proteome</keyword>
<proteinExistence type="predicted"/>
<dbReference type="Pfam" id="PF03428">
    <property type="entry name" value="RP-C"/>
    <property type="match status" value="1"/>
</dbReference>
<dbReference type="Proteomes" id="UP000068164">
    <property type="component" value="Unassembled WGS sequence"/>
</dbReference>
<dbReference type="OrthoDB" id="7488837at2"/>
<evidence type="ECO:0000313" key="6">
    <source>
        <dbReference type="Proteomes" id="UP000068164"/>
    </source>
</evidence>
<dbReference type="SUPFAM" id="SSF46785">
    <property type="entry name" value="Winged helix' DNA-binding domain"/>
    <property type="match status" value="1"/>
</dbReference>
<evidence type="ECO:0000256" key="2">
    <source>
        <dbReference type="SAM" id="MobiDB-lite"/>
    </source>
</evidence>
<dbReference type="NCBIfam" id="NF010396">
    <property type="entry name" value="PRK13824.1"/>
    <property type="match status" value="1"/>
</dbReference>
<dbReference type="AlphaFoldDB" id="A0A109J4P8"/>
<protein>
    <submittedName>
        <fullName evidence="5">Replication initiation protein RepC</fullName>
    </submittedName>
</protein>
<feature type="compositionally biased region" description="Polar residues" evidence="2">
    <location>
        <begin position="244"/>
        <end position="272"/>
    </location>
</feature>
<feature type="region of interest" description="Disordered" evidence="2">
    <location>
        <begin position="404"/>
        <end position="439"/>
    </location>
</feature>
<dbReference type="InterPro" id="IPR005090">
    <property type="entry name" value="RepC_N"/>
</dbReference>
<dbReference type="RefSeq" id="WP_028748912.1">
    <property type="nucleotide sequence ID" value="NZ_LNCD01000136.1"/>
</dbReference>
<feature type="domain" description="Plasmid replication protein C C-terminal" evidence="4">
    <location>
        <begin position="296"/>
        <end position="396"/>
    </location>
</feature>
<dbReference type="InterPro" id="IPR047611">
    <property type="entry name" value="RepABC_RepC"/>
</dbReference>
<feature type="domain" description="Plasmid replication protein C N-terminal" evidence="3">
    <location>
        <begin position="13"/>
        <end position="186"/>
    </location>
</feature>
<evidence type="ECO:0000256" key="1">
    <source>
        <dbReference type="SAM" id="Coils"/>
    </source>
</evidence>
<accession>A0A109J4P8</accession>
<evidence type="ECO:0000259" key="4">
    <source>
        <dbReference type="Pfam" id="PF11800"/>
    </source>
</evidence>
<keyword evidence="1" id="KW-0175">Coiled coil</keyword>
<dbReference type="EMBL" id="LNCD01000136">
    <property type="protein sequence ID" value="KWV42295.1"/>
    <property type="molecule type" value="Genomic_DNA"/>
</dbReference>
<gene>
    <name evidence="5" type="ORF">AS026_20890</name>
</gene>
<dbReference type="InterPro" id="IPR036390">
    <property type="entry name" value="WH_DNA-bd_sf"/>
</dbReference>
<name>A0A109J4P8_9HYPH</name>